<evidence type="ECO:0000313" key="2">
    <source>
        <dbReference type="EMBL" id="CAB4175405.1"/>
    </source>
</evidence>
<proteinExistence type="predicted"/>
<dbReference type="EMBL" id="LR796923">
    <property type="protein sequence ID" value="CAB4175405.1"/>
    <property type="molecule type" value="Genomic_DNA"/>
</dbReference>
<reference evidence="2" key="1">
    <citation type="submission" date="2020-05" db="EMBL/GenBank/DDBJ databases">
        <authorList>
            <person name="Chiriac C."/>
            <person name="Salcher M."/>
            <person name="Ghai R."/>
            <person name="Kavagutti S V."/>
        </authorList>
    </citation>
    <scope>NUCLEOTIDE SEQUENCE</scope>
</reference>
<organism evidence="2">
    <name type="scientific">uncultured Caudovirales phage</name>
    <dbReference type="NCBI Taxonomy" id="2100421"/>
    <lineage>
        <taxon>Viruses</taxon>
        <taxon>Duplodnaviria</taxon>
        <taxon>Heunggongvirae</taxon>
        <taxon>Uroviricota</taxon>
        <taxon>Caudoviricetes</taxon>
        <taxon>Peduoviridae</taxon>
        <taxon>Maltschvirus</taxon>
        <taxon>Maltschvirus maltsch</taxon>
    </lineage>
</organism>
<name>A0A6J5Q1V8_9CAUD</name>
<feature type="region of interest" description="Disordered" evidence="1">
    <location>
        <begin position="422"/>
        <end position="453"/>
    </location>
</feature>
<evidence type="ECO:0000256" key="1">
    <source>
        <dbReference type="SAM" id="MobiDB-lite"/>
    </source>
</evidence>
<gene>
    <name evidence="2" type="ORF">UFOVP972_174</name>
</gene>
<protein>
    <submittedName>
        <fullName evidence="2">Uncharacterized protein</fullName>
    </submittedName>
</protein>
<accession>A0A6J5Q1V8</accession>
<sequence>MQNKVYDFKSFLNEVSLEGNRGIPGEGGDQSSSWLKKIDTEKGARMADFERENREDIMRFMQLVGQSQQIQRGHEEELSILTEEAFRTLFKSLLDDVELDFKLGNDSREVIQETPDEQSNIEMKIENIDDEKILSEIERRKILRSLQQGKGLTSKAILNLPMFKKGIAEIIGSQSGEYISILNKISSIAQFNDWRFSEQMIKQMLRGGTAGACKIEFEEKEDYSNEYKAEDKEKAAEDLLNDIMSGNDLEDSEAAADLIQGTGAKIVARGVDMSVLIHEAIKGIYMLPLQLSLEHLSEEEAEQVISNTDTLLDEAQEFKYGPEMQRSFHKAISNHPEIKEKLDNFRRSLDTDEAWDEMGAFEEQIFWMVFGLLATIHQEDARQMLKIVYSVLAEDEEGIEKLFYPIVEDAIKNLDAEEEYQASKGQAYREPAQSAPEIEEEEPETSFRGQASQLSQEEINNLILDAYEKGGKDAAELVRKKYLGESALLPYEIWIKLNS</sequence>